<dbReference type="SUPFAM" id="SSF48264">
    <property type="entry name" value="Cytochrome P450"/>
    <property type="match status" value="1"/>
</dbReference>
<dbReference type="PRINTS" id="PR00385">
    <property type="entry name" value="P450"/>
</dbReference>
<dbReference type="InterPro" id="IPR001433">
    <property type="entry name" value="OxRdtase_FAD/NAD-bd"/>
</dbReference>
<dbReference type="GO" id="GO:0010181">
    <property type="term" value="F:FMN binding"/>
    <property type="evidence" value="ECO:0007669"/>
    <property type="project" value="InterPro"/>
</dbReference>
<gene>
    <name evidence="15" type="ORF">BJ085DRAFT_5336</name>
</gene>
<comment type="cofactor">
    <cofactor evidence="2">
        <name>FAD</name>
        <dbReference type="ChEBI" id="CHEBI:57692"/>
    </cofactor>
</comment>
<dbReference type="Pfam" id="PF00258">
    <property type="entry name" value="Flavodoxin_1"/>
    <property type="match status" value="1"/>
</dbReference>
<dbReference type="InterPro" id="IPR017938">
    <property type="entry name" value="Riboflavin_synthase-like_b-brl"/>
</dbReference>
<dbReference type="Gene3D" id="3.40.50.360">
    <property type="match status" value="1"/>
</dbReference>
<evidence type="ECO:0000256" key="6">
    <source>
        <dbReference type="ARBA" id="ARBA00022723"/>
    </source>
</evidence>
<dbReference type="Pfam" id="PF00067">
    <property type="entry name" value="p450"/>
    <property type="match status" value="1"/>
</dbReference>
<evidence type="ECO:0000256" key="2">
    <source>
        <dbReference type="ARBA" id="ARBA00001974"/>
    </source>
</evidence>
<keyword evidence="6 12" id="KW-0479">Metal-binding</keyword>
<dbReference type="EC" id="1.6.2.4" evidence="11"/>
<feature type="non-terminal residue" evidence="15">
    <location>
        <position position="1184"/>
    </location>
</feature>
<dbReference type="InterPro" id="IPR017972">
    <property type="entry name" value="Cyt_P450_CS"/>
</dbReference>
<dbReference type="GO" id="GO:0050660">
    <property type="term" value="F:flavin adenine dinucleotide binding"/>
    <property type="evidence" value="ECO:0007669"/>
    <property type="project" value="TreeGrafter"/>
</dbReference>
<dbReference type="GO" id="GO:0003958">
    <property type="term" value="F:NADPH-hemoprotein reductase activity"/>
    <property type="evidence" value="ECO:0007669"/>
    <property type="project" value="UniProtKB-EC"/>
</dbReference>
<proteinExistence type="inferred from homology"/>
<keyword evidence="12" id="KW-0349">Heme</keyword>
<reference evidence="16" key="1">
    <citation type="journal article" date="2018" name="Nat. Microbiol.">
        <title>Leveraging single-cell genomics to expand the fungal tree of life.</title>
        <authorList>
            <person name="Ahrendt S.R."/>
            <person name="Quandt C.A."/>
            <person name="Ciobanu D."/>
            <person name="Clum A."/>
            <person name="Salamov A."/>
            <person name="Andreopoulos B."/>
            <person name="Cheng J.F."/>
            <person name="Woyke T."/>
            <person name="Pelin A."/>
            <person name="Henrissat B."/>
            <person name="Reynolds N.K."/>
            <person name="Benny G.L."/>
            <person name="Smith M.E."/>
            <person name="James T.Y."/>
            <person name="Grigoriev I.V."/>
        </authorList>
    </citation>
    <scope>NUCLEOTIDE SEQUENCE [LARGE SCALE GENOMIC DNA]</scope>
    <source>
        <strain evidence="16">RSA 468</strain>
    </source>
</reference>
<comment type="cofactor">
    <cofactor evidence="1">
        <name>FMN</name>
        <dbReference type="ChEBI" id="CHEBI:58210"/>
    </cofactor>
</comment>
<dbReference type="GO" id="GO:0016705">
    <property type="term" value="F:oxidoreductase activity, acting on paired donors, with incorporation or reduction of molecular oxygen"/>
    <property type="evidence" value="ECO:0007669"/>
    <property type="project" value="InterPro"/>
</dbReference>
<dbReference type="PROSITE" id="PS51384">
    <property type="entry name" value="FAD_FR"/>
    <property type="match status" value="1"/>
</dbReference>
<evidence type="ECO:0000256" key="11">
    <source>
        <dbReference type="ARBA" id="ARBA00023797"/>
    </source>
</evidence>
<dbReference type="PROSITE" id="PS00086">
    <property type="entry name" value="CYTOCHROME_P450"/>
    <property type="match status" value="1"/>
</dbReference>
<keyword evidence="4" id="KW-0813">Transport</keyword>
<dbReference type="SUPFAM" id="SSF52218">
    <property type="entry name" value="Flavoproteins"/>
    <property type="match status" value="1"/>
</dbReference>
<name>A0A4P9ZQB8_9FUNG</name>
<evidence type="ECO:0000313" key="15">
    <source>
        <dbReference type="EMBL" id="RKP35537.1"/>
    </source>
</evidence>
<accession>A0A4P9ZQB8</accession>
<keyword evidence="8" id="KW-0521">NADP</keyword>
<evidence type="ECO:0000256" key="5">
    <source>
        <dbReference type="ARBA" id="ARBA00022630"/>
    </source>
</evidence>
<evidence type="ECO:0000256" key="12">
    <source>
        <dbReference type="PIRSR" id="PIRSR602401-1"/>
    </source>
</evidence>
<dbReference type="SUPFAM" id="SSF63380">
    <property type="entry name" value="Riboflavin synthase domain-like"/>
    <property type="match status" value="1"/>
</dbReference>
<dbReference type="Proteomes" id="UP000268162">
    <property type="component" value="Unassembled WGS sequence"/>
</dbReference>
<comment type="cofactor">
    <cofactor evidence="12">
        <name>heme</name>
        <dbReference type="ChEBI" id="CHEBI:30413"/>
    </cofactor>
</comment>
<dbReference type="SUPFAM" id="SSF52343">
    <property type="entry name" value="Ferredoxin reductase-like, C-terminal NADP-linked domain"/>
    <property type="match status" value="1"/>
</dbReference>
<feature type="non-terminal residue" evidence="15">
    <location>
        <position position="1"/>
    </location>
</feature>
<dbReference type="Gene3D" id="2.40.30.10">
    <property type="entry name" value="Translation factors"/>
    <property type="match status" value="2"/>
</dbReference>
<dbReference type="PRINTS" id="PR00463">
    <property type="entry name" value="EP450I"/>
</dbReference>
<evidence type="ECO:0000256" key="10">
    <source>
        <dbReference type="ARBA" id="ARBA00023004"/>
    </source>
</evidence>
<keyword evidence="16" id="KW-1185">Reference proteome</keyword>
<dbReference type="InterPro" id="IPR003097">
    <property type="entry name" value="CysJ-like_FAD-binding"/>
</dbReference>
<evidence type="ECO:0000256" key="4">
    <source>
        <dbReference type="ARBA" id="ARBA00022448"/>
    </source>
</evidence>
<dbReference type="InterPro" id="IPR036396">
    <property type="entry name" value="Cyt_P450_sf"/>
</dbReference>
<dbReference type="PANTHER" id="PTHR19384:SF17">
    <property type="entry name" value="NADPH--CYTOCHROME P450 REDUCTASE"/>
    <property type="match status" value="1"/>
</dbReference>
<keyword evidence="7" id="KW-0274">FAD</keyword>
<dbReference type="GO" id="GO:0004497">
    <property type="term" value="F:monooxygenase activity"/>
    <property type="evidence" value="ECO:0007669"/>
    <property type="project" value="InterPro"/>
</dbReference>
<dbReference type="InterPro" id="IPR008254">
    <property type="entry name" value="Flavodoxin/NO_synth"/>
</dbReference>
<dbReference type="InterPro" id="IPR002401">
    <property type="entry name" value="Cyt_P450_E_grp-I"/>
</dbReference>
<dbReference type="InterPro" id="IPR039261">
    <property type="entry name" value="FNR_nucleotide-bd"/>
</dbReference>
<evidence type="ECO:0000256" key="3">
    <source>
        <dbReference type="ARBA" id="ARBA00010018"/>
    </source>
</evidence>
<evidence type="ECO:0000256" key="9">
    <source>
        <dbReference type="ARBA" id="ARBA00023002"/>
    </source>
</evidence>
<dbReference type="GO" id="GO:0005506">
    <property type="term" value="F:iron ion binding"/>
    <property type="evidence" value="ECO:0007669"/>
    <property type="project" value="InterPro"/>
</dbReference>
<dbReference type="AlphaFoldDB" id="A0A4P9ZQB8"/>
<evidence type="ECO:0000256" key="8">
    <source>
        <dbReference type="ARBA" id="ARBA00022857"/>
    </source>
</evidence>
<evidence type="ECO:0000256" key="7">
    <source>
        <dbReference type="ARBA" id="ARBA00022827"/>
    </source>
</evidence>
<dbReference type="Gene3D" id="1.10.630.10">
    <property type="entry name" value="Cytochrome P450"/>
    <property type="match status" value="1"/>
</dbReference>
<dbReference type="PANTHER" id="PTHR19384">
    <property type="entry name" value="NITRIC OXIDE SYNTHASE-RELATED"/>
    <property type="match status" value="1"/>
</dbReference>
<dbReference type="GO" id="GO:0020037">
    <property type="term" value="F:heme binding"/>
    <property type="evidence" value="ECO:0007669"/>
    <property type="project" value="InterPro"/>
</dbReference>
<dbReference type="PROSITE" id="PS50902">
    <property type="entry name" value="FLAVODOXIN_LIKE"/>
    <property type="match status" value="1"/>
</dbReference>
<dbReference type="InterPro" id="IPR001128">
    <property type="entry name" value="Cyt_P450"/>
</dbReference>
<dbReference type="Gene3D" id="1.20.990.10">
    <property type="entry name" value="NADPH-cytochrome p450 Reductase, Chain A, domain 3"/>
    <property type="match status" value="1"/>
</dbReference>
<keyword evidence="5" id="KW-0285">Flavoprotein</keyword>
<dbReference type="GO" id="GO:0005829">
    <property type="term" value="C:cytosol"/>
    <property type="evidence" value="ECO:0007669"/>
    <property type="project" value="TreeGrafter"/>
</dbReference>
<dbReference type="Pfam" id="PF00667">
    <property type="entry name" value="FAD_binding_1"/>
    <property type="match status" value="1"/>
</dbReference>
<dbReference type="Pfam" id="PF00175">
    <property type="entry name" value="NAD_binding_1"/>
    <property type="match status" value="1"/>
</dbReference>
<organism evidence="15 16">
    <name type="scientific">Dimargaris cristalligena</name>
    <dbReference type="NCBI Taxonomy" id="215637"/>
    <lineage>
        <taxon>Eukaryota</taxon>
        <taxon>Fungi</taxon>
        <taxon>Fungi incertae sedis</taxon>
        <taxon>Zoopagomycota</taxon>
        <taxon>Kickxellomycotina</taxon>
        <taxon>Dimargaritomycetes</taxon>
        <taxon>Dimargaritales</taxon>
        <taxon>Dimargaritaceae</taxon>
        <taxon>Dimargaris</taxon>
    </lineage>
</organism>
<evidence type="ECO:0000313" key="16">
    <source>
        <dbReference type="Proteomes" id="UP000268162"/>
    </source>
</evidence>
<evidence type="ECO:0000259" key="13">
    <source>
        <dbReference type="PROSITE" id="PS50902"/>
    </source>
</evidence>
<comment type="similarity">
    <text evidence="3">In the N-terminal section; belongs to the cytochrome P450 family.</text>
</comment>
<sequence length="1184" mass="132413">IVYIEETCIRRPIPGPKPYPLVGNLNVFMNDLVADEHRVLLEYNHLVSLSLMGARIVLTSDPVVAEHFLTEGVYFKKRIVYPFAELQAVAGNGLFTSDTDTDHWRLAHKLLIPAFSASAMRIYINQMAEIACDAVRIFETFADQNAEVDISHWTTNIALETIARVGFGYNFNLLDSPELASHPFVDAINFTLSECLSRMVLTPYWKHLPLRRNYEFQAKVKLMTDTVDQVVSDRRQAPELESTMRKDILGYMLNAYDIDEAGGKRYIDDINIRDQVITFLIAGHETTSNTLGWCLYLLNQHPKIMRRVLREIDDAELPDNGQPTSQQIAKLPYLTQCIKETMRLYPPIFLLVKDCVQDAVLPGGFECHAGTTCQVHTYGLHRNPDHWGPTPDQFNPDHFTPEAVSQRHPYAWMPFSTGPRSCIGLQFALQEMKIVLAYMLRKFEFRNLNTTPVPWDPKGITLKPMGLRMSVHHRDTSKPWWQSTDASGRQISSQSYMFLASKLSHLVLPPTMMKAPSAPLPPMPQFSLLFGSNMGMCEEYARQLGAQLAYLGCEIVQLQGLDDWLQDPLNFTAEGEPVRTGSHARSDRHFTVFLTSTYNGFAPDNGVKLEAYLQRMVKTSTHLRFAAFGCGNSQWVTFQAFPKLIQDSLKHLGATSVFPLGQCDSDKEDTDQIFSEWSAELATHLFMKLNVAPRIGAPVPDVSLTSPSGKNVKTHPSSSSAVASSTEQILLEQGYTPAFVTANHELRHYPTSTPPDTRRSTRHIELQTTSPCPYEAGDHIELAPQNPLNAVGEVAHALGLDLHQGFSVSPINAQRTDVPMRSLIKAIPPTSTVGDVLVYFADLLGAPPKSLYYAIAQVSGPDDKPQHYLDIVARHPHLRELGRSRHDDSDKTARALKALQAQYRTTAELLVGTADWTTHLLGFGWAEWLVHLHSMAPRRYSVASSPRGLRHHLSDGLAESDGCYQAHLTVAVINDQHHGQHYPGLVSGYLAGLAPTPPLAGLTSMDQVAQLWVRVQAPVIMIAAGSGIAPFRGFLQARSAEWQSTSRRSTMALYFGCRDPAEDHLYADEMDSYQRSGILDHYAVAYSRADSSESDLATPHHQPSPHALYRSYVQQCLQADAERVWDLWHRQLGYLYVCGSTQLDSGVWSVLKDMAQTQGGMSASNAEQYLLQMKSAGRYCQDVW</sequence>
<dbReference type="InterPro" id="IPR017927">
    <property type="entry name" value="FAD-bd_FR_type"/>
</dbReference>
<feature type="binding site" description="axial binding residue" evidence="12">
    <location>
        <position position="422"/>
    </location>
    <ligand>
        <name>heme</name>
        <dbReference type="ChEBI" id="CHEBI:30413"/>
    </ligand>
    <ligandPart>
        <name>Fe</name>
        <dbReference type="ChEBI" id="CHEBI:18248"/>
    </ligandPart>
</feature>
<dbReference type="InterPro" id="IPR029039">
    <property type="entry name" value="Flavoprotein-like_sf"/>
</dbReference>
<protein>
    <recommendedName>
        <fullName evidence="11">NADPH--hemoprotein reductase</fullName>
        <ecNumber evidence="11">1.6.2.4</ecNumber>
    </recommendedName>
</protein>
<keyword evidence="9" id="KW-0560">Oxidoreductase</keyword>
<keyword evidence="10 12" id="KW-0408">Iron</keyword>
<dbReference type="Gene3D" id="3.40.50.80">
    <property type="entry name" value="Nucleotide-binding domain of ferredoxin-NADP reductase (FNR) module"/>
    <property type="match status" value="1"/>
</dbReference>
<dbReference type="STRING" id="215637.A0A4P9ZQB8"/>
<evidence type="ECO:0000259" key="14">
    <source>
        <dbReference type="PROSITE" id="PS51384"/>
    </source>
</evidence>
<feature type="domain" description="FAD-binding FR-type" evidence="14">
    <location>
        <begin position="733"/>
        <end position="1037"/>
    </location>
</feature>
<evidence type="ECO:0000256" key="1">
    <source>
        <dbReference type="ARBA" id="ARBA00001917"/>
    </source>
</evidence>
<feature type="domain" description="Flavodoxin-like" evidence="13">
    <location>
        <begin position="526"/>
        <end position="682"/>
    </location>
</feature>
<dbReference type="InterPro" id="IPR023173">
    <property type="entry name" value="NADPH_Cyt_P450_Rdtase_alpha"/>
</dbReference>
<dbReference type="EMBL" id="ML002845">
    <property type="protein sequence ID" value="RKP35537.1"/>
    <property type="molecule type" value="Genomic_DNA"/>
</dbReference>